<feature type="compositionally biased region" description="Acidic residues" evidence="1">
    <location>
        <begin position="23"/>
        <end position="32"/>
    </location>
</feature>
<dbReference type="AlphaFoldDB" id="A0A8K0K1T4"/>
<evidence type="ECO:0000313" key="3">
    <source>
        <dbReference type="Proteomes" id="UP000792457"/>
    </source>
</evidence>
<proteinExistence type="predicted"/>
<reference evidence="2" key="1">
    <citation type="submission" date="2013-04" db="EMBL/GenBank/DDBJ databases">
        <authorList>
            <person name="Qu J."/>
            <person name="Murali S.C."/>
            <person name="Bandaranaike D."/>
            <person name="Bellair M."/>
            <person name="Blankenburg K."/>
            <person name="Chao H."/>
            <person name="Dinh H."/>
            <person name="Doddapaneni H."/>
            <person name="Downs B."/>
            <person name="Dugan-Rocha S."/>
            <person name="Elkadiri S."/>
            <person name="Gnanaolivu R.D."/>
            <person name="Hernandez B."/>
            <person name="Javaid M."/>
            <person name="Jayaseelan J.C."/>
            <person name="Lee S."/>
            <person name="Li M."/>
            <person name="Ming W."/>
            <person name="Munidasa M."/>
            <person name="Muniz J."/>
            <person name="Nguyen L."/>
            <person name="Ongeri F."/>
            <person name="Osuji N."/>
            <person name="Pu L.-L."/>
            <person name="Puazo M."/>
            <person name="Qu C."/>
            <person name="Quiroz J."/>
            <person name="Raj R."/>
            <person name="Weissenberger G."/>
            <person name="Xin Y."/>
            <person name="Zou X."/>
            <person name="Han Y."/>
            <person name="Richards S."/>
            <person name="Worley K."/>
            <person name="Muzny D."/>
            <person name="Gibbs R."/>
        </authorList>
    </citation>
    <scope>NUCLEOTIDE SEQUENCE</scope>
    <source>
        <strain evidence="2">Sampled in the wild</strain>
    </source>
</reference>
<comment type="caution">
    <text evidence="2">The sequence shown here is derived from an EMBL/GenBank/DDBJ whole genome shotgun (WGS) entry which is preliminary data.</text>
</comment>
<feature type="region of interest" description="Disordered" evidence="1">
    <location>
        <begin position="182"/>
        <end position="217"/>
    </location>
</feature>
<feature type="non-terminal residue" evidence="2">
    <location>
        <position position="217"/>
    </location>
</feature>
<keyword evidence="3" id="KW-1185">Reference proteome</keyword>
<sequence length="217" mass="22200">MGEAGLPTTDSLVAALGVGESPGGEEEGEEEVIGQGTSLSPWAEFLEEPEQISNMSIEVGPVAVAPCGVEGDVKGGMQEIVLRQGGGGGGGGCVPPGALNGMHMTNGRKLAKVNTGLLYSPLFANPPPHGGGTGTTRIGAITGSEMARTVLTQHIDYQTTMLPASSRGAVPMTRIRGGHLLMEQASPETRRDSGSTTVSSYYGSMQGSSRRSSRGSQ</sequence>
<dbReference type="Proteomes" id="UP000792457">
    <property type="component" value="Unassembled WGS sequence"/>
</dbReference>
<evidence type="ECO:0000256" key="1">
    <source>
        <dbReference type="SAM" id="MobiDB-lite"/>
    </source>
</evidence>
<gene>
    <name evidence="2" type="ORF">J437_LFUL006369</name>
</gene>
<reference evidence="2" key="2">
    <citation type="submission" date="2017-10" db="EMBL/GenBank/DDBJ databases">
        <title>Ladona fulva Genome sequencing and assembly.</title>
        <authorList>
            <person name="Murali S."/>
            <person name="Richards S."/>
            <person name="Bandaranaike D."/>
            <person name="Bellair M."/>
            <person name="Blankenburg K."/>
            <person name="Chao H."/>
            <person name="Dinh H."/>
            <person name="Doddapaneni H."/>
            <person name="Dugan-Rocha S."/>
            <person name="Elkadiri S."/>
            <person name="Gnanaolivu R."/>
            <person name="Hernandez B."/>
            <person name="Skinner E."/>
            <person name="Javaid M."/>
            <person name="Lee S."/>
            <person name="Li M."/>
            <person name="Ming W."/>
            <person name="Munidasa M."/>
            <person name="Muniz J."/>
            <person name="Nguyen L."/>
            <person name="Hughes D."/>
            <person name="Osuji N."/>
            <person name="Pu L.-L."/>
            <person name="Puazo M."/>
            <person name="Qu C."/>
            <person name="Quiroz J."/>
            <person name="Raj R."/>
            <person name="Weissenberger G."/>
            <person name="Xin Y."/>
            <person name="Zou X."/>
            <person name="Han Y."/>
            <person name="Worley K."/>
            <person name="Muzny D."/>
            <person name="Gibbs R."/>
        </authorList>
    </citation>
    <scope>NUCLEOTIDE SEQUENCE</scope>
    <source>
        <strain evidence="2">Sampled in the wild</strain>
    </source>
</reference>
<dbReference type="EMBL" id="KZ308266">
    <property type="protein sequence ID" value="KAG8226062.1"/>
    <property type="molecule type" value="Genomic_DNA"/>
</dbReference>
<name>A0A8K0K1T4_LADFU</name>
<accession>A0A8K0K1T4</accession>
<protein>
    <submittedName>
        <fullName evidence="2">Uncharacterized protein</fullName>
    </submittedName>
</protein>
<organism evidence="2 3">
    <name type="scientific">Ladona fulva</name>
    <name type="common">Scarce chaser dragonfly</name>
    <name type="synonym">Libellula fulva</name>
    <dbReference type="NCBI Taxonomy" id="123851"/>
    <lineage>
        <taxon>Eukaryota</taxon>
        <taxon>Metazoa</taxon>
        <taxon>Ecdysozoa</taxon>
        <taxon>Arthropoda</taxon>
        <taxon>Hexapoda</taxon>
        <taxon>Insecta</taxon>
        <taxon>Pterygota</taxon>
        <taxon>Palaeoptera</taxon>
        <taxon>Odonata</taxon>
        <taxon>Epiprocta</taxon>
        <taxon>Anisoptera</taxon>
        <taxon>Libelluloidea</taxon>
        <taxon>Libellulidae</taxon>
        <taxon>Ladona</taxon>
    </lineage>
</organism>
<feature type="compositionally biased region" description="Low complexity" evidence="1">
    <location>
        <begin position="194"/>
        <end position="217"/>
    </location>
</feature>
<feature type="region of interest" description="Disordered" evidence="1">
    <location>
        <begin position="16"/>
        <end position="35"/>
    </location>
</feature>
<evidence type="ECO:0000313" key="2">
    <source>
        <dbReference type="EMBL" id="KAG8226062.1"/>
    </source>
</evidence>